<proteinExistence type="predicted"/>
<reference evidence="3 4" key="1">
    <citation type="submission" date="2017-10" db="EMBL/GenBank/DDBJ databases">
        <title>Novel microbial diversity and functional potential in the marine mammal oral microbiome.</title>
        <authorList>
            <person name="Dudek N.K."/>
            <person name="Sun C.L."/>
            <person name="Burstein D."/>
            <person name="Kantor R.S."/>
            <person name="Aliaga Goltsman D.S."/>
            <person name="Bik E.M."/>
            <person name="Thomas B.C."/>
            <person name="Banfield J.F."/>
            <person name="Relman D.A."/>
        </authorList>
    </citation>
    <scope>NUCLEOTIDE SEQUENCE [LARGE SCALE GENOMIC DNA]</scope>
    <source>
        <strain evidence="3">DOLJORAL78_50_517</strain>
    </source>
</reference>
<name>A0A2G6PGG5_9GAMM</name>
<accession>A0A2G6PGG5</accession>
<comment type="caution">
    <text evidence="3">The sequence shown here is derived from an EMBL/GenBank/DDBJ whole genome shotgun (WGS) entry which is preliminary data.</text>
</comment>
<evidence type="ECO:0000313" key="4">
    <source>
        <dbReference type="Proteomes" id="UP000229278"/>
    </source>
</evidence>
<dbReference type="InterPro" id="IPR025511">
    <property type="entry name" value="DUF4398"/>
</dbReference>
<evidence type="ECO:0000256" key="1">
    <source>
        <dbReference type="SAM" id="MobiDB-lite"/>
    </source>
</evidence>
<dbReference type="AlphaFoldDB" id="A0A2G6PGG5"/>
<evidence type="ECO:0000259" key="2">
    <source>
        <dbReference type="Pfam" id="PF14346"/>
    </source>
</evidence>
<feature type="domain" description="DUF4398" evidence="2">
    <location>
        <begin position="14"/>
        <end position="89"/>
    </location>
</feature>
<dbReference type="Gene3D" id="1.20.1270.390">
    <property type="match status" value="1"/>
</dbReference>
<dbReference type="Proteomes" id="UP000229278">
    <property type="component" value="Unassembled WGS sequence"/>
</dbReference>
<evidence type="ECO:0000313" key="3">
    <source>
        <dbReference type="EMBL" id="PIE83661.1"/>
    </source>
</evidence>
<feature type="region of interest" description="Disordered" evidence="1">
    <location>
        <begin position="58"/>
        <end position="114"/>
    </location>
</feature>
<organism evidence="3 4">
    <name type="scientific">Candidatus Contendibacter odensensis</name>
    <dbReference type="NCBI Taxonomy" id="1400860"/>
    <lineage>
        <taxon>Bacteria</taxon>
        <taxon>Pseudomonadati</taxon>
        <taxon>Pseudomonadota</taxon>
        <taxon>Gammaproteobacteria</taxon>
        <taxon>Candidatus Competibacteraceae</taxon>
        <taxon>Candidatus Contendibacter</taxon>
    </lineage>
</organism>
<dbReference type="Pfam" id="PF14346">
    <property type="entry name" value="DUF4398"/>
    <property type="match status" value="1"/>
</dbReference>
<gene>
    <name evidence="3" type="ORF">CSA09_01070</name>
</gene>
<protein>
    <recommendedName>
        <fullName evidence="2">DUF4398 domain-containing protein</fullName>
    </recommendedName>
</protein>
<sequence>MALVLTACVTIPVQEMSDARQAIRAAETVGAAQYSPHALIAAHQLLLEAQQKLEASDFNSARRHAKDARDQAIKARKQALKAVQSRQLHALPRKSARPDQLHRARTPPQPDVSP</sequence>
<dbReference type="EMBL" id="PDTV01000004">
    <property type="protein sequence ID" value="PIE83661.1"/>
    <property type="molecule type" value="Genomic_DNA"/>
</dbReference>